<accession>A0ABW7X5M3</accession>
<dbReference type="PANTHER" id="PTHR15020:SF50">
    <property type="entry name" value="UPF0659 PROTEIN YMR090W"/>
    <property type="match status" value="1"/>
</dbReference>
<dbReference type="RefSeq" id="WP_357406096.1">
    <property type="nucleotide sequence ID" value="NZ_JBEYCD010000007.1"/>
</dbReference>
<protein>
    <submittedName>
        <fullName evidence="2">SDR family oxidoreductase</fullName>
    </submittedName>
</protein>
<evidence type="ECO:0000259" key="1">
    <source>
        <dbReference type="Pfam" id="PF13460"/>
    </source>
</evidence>
<dbReference type="Proteomes" id="UP001611415">
    <property type="component" value="Unassembled WGS sequence"/>
</dbReference>
<proteinExistence type="predicted"/>
<comment type="caution">
    <text evidence="2">The sequence shown here is derived from an EMBL/GenBank/DDBJ whole genome shotgun (WGS) entry which is preliminary data.</text>
</comment>
<sequence length="260" mass="27083">MNASKKIAVAGATGRLGRHVVEVLNEHGHEVVAFSRANGVDIETGAGLVEALAGVDVVIDASSTPSADKDVATAFFTAAARNLHEAGRQAGVERLVVVSIIGIDSTVAGYNAAKLAHEQELAKGPLPVQILRAAQFHELVEVMTQWGTQGEVAYLPNMRTQLVAARAVAEKLVEMAVNPAPETTGGPFPEIAGPQPETMAGAATLLAARRGDAIEVREVSDPANPDRERFEDGTLLPGSHATLAGPTFAEWVEATYPAAG</sequence>
<dbReference type="InterPro" id="IPR036291">
    <property type="entry name" value="NAD(P)-bd_dom_sf"/>
</dbReference>
<dbReference type="InterPro" id="IPR016040">
    <property type="entry name" value="NAD(P)-bd_dom"/>
</dbReference>
<dbReference type="PANTHER" id="PTHR15020">
    <property type="entry name" value="FLAVIN REDUCTASE-RELATED"/>
    <property type="match status" value="1"/>
</dbReference>
<dbReference type="Gene3D" id="3.40.50.720">
    <property type="entry name" value="NAD(P)-binding Rossmann-like Domain"/>
    <property type="match status" value="1"/>
</dbReference>
<reference evidence="2 3" key="1">
    <citation type="submission" date="2024-10" db="EMBL/GenBank/DDBJ databases">
        <title>The Natural Products Discovery Center: Release of the First 8490 Sequenced Strains for Exploring Actinobacteria Biosynthetic Diversity.</title>
        <authorList>
            <person name="Kalkreuter E."/>
            <person name="Kautsar S.A."/>
            <person name="Yang D."/>
            <person name="Bader C.D."/>
            <person name="Teijaro C.N."/>
            <person name="Fluegel L."/>
            <person name="Davis C.M."/>
            <person name="Simpson J.R."/>
            <person name="Lauterbach L."/>
            <person name="Steele A.D."/>
            <person name="Gui C."/>
            <person name="Meng S."/>
            <person name="Li G."/>
            <person name="Viehrig K."/>
            <person name="Ye F."/>
            <person name="Su P."/>
            <person name="Kiefer A.F."/>
            <person name="Nichols A."/>
            <person name="Cepeda A.J."/>
            <person name="Yan W."/>
            <person name="Fan B."/>
            <person name="Jiang Y."/>
            <person name="Adhikari A."/>
            <person name="Zheng C.-J."/>
            <person name="Schuster L."/>
            <person name="Cowan T.M."/>
            <person name="Smanski M.J."/>
            <person name="Chevrette M.G."/>
            <person name="De Carvalho L.P.S."/>
            <person name="Shen B."/>
        </authorList>
    </citation>
    <scope>NUCLEOTIDE SEQUENCE [LARGE SCALE GENOMIC DNA]</scope>
    <source>
        <strain evidence="2 3">NPDC019275</strain>
    </source>
</reference>
<evidence type="ECO:0000313" key="2">
    <source>
        <dbReference type="EMBL" id="MFI2476404.1"/>
    </source>
</evidence>
<dbReference type="SUPFAM" id="SSF51735">
    <property type="entry name" value="NAD(P)-binding Rossmann-fold domains"/>
    <property type="match status" value="1"/>
</dbReference>
<name>A0ABW7X5M3_9NOCA</name>
<organism evidence="2 3">
    <name type="scientific">Nocardia xishanensis</name>
    <dbReference type="NCBI Taxonomy" id="238964"/>
    <lineage>
        <taxon>Bacteria</taxon>
        <taxon>Bacillati</taxon>
        <taxon>Actinomycetota</taxon>
        <taxon>Actinomycetes</taxon>
        <taxon>Mycobacteriales</taxon>
        <taxon>Nocardiaceae</taxon>
        <taxon>Nocardia</taxon>
    </lineage>
</organism>
<gene>
    <name evidence="2" type="ORF">ACH49W_23740</name>
</gene>
<dbReference type="Pfam" id="PF13460">
    <property type="entry name" value="NAD_binding_10"/>
    <property type="match status" value="1"/>
</dbReference>
<evidence type="ECO:0000313" key="3">
    <source>
        <dbReference type="Proteomes" id="UP001611415"/>
    </source>
</evidence>
<feature type="domain" description="NAD(P)-binding" evidence="1">
    <location>
        <begin position="41"/>
        <end position="174"/>
    </location>
</feature>
<keyword evidence="3" id="KW-1185">Reference proteome</keyword>
<dbReference type="EMBL" id="JBIRYO010000016">
    <property type="protein sequence ID" value="MFI2476404.1"/>
    <property type="molecule type" value="Genomic_DNA"/>
</dbReference>